<evidence type="ECO:0000313" key="2">
    <source>
        <dbReference type="Proteomes" id="UP000886653"/>
    </source>
</evidence>
<feature type="non-terminal residue" evidence="1">
    <location>
        <position position="1"/>
    </location>
</feature>
<dbReference type="Proteomes" id="UP000886653">
    <property type="component" value="Unassembled WGS sequence"/>
</dbReference>
<dbReference type="Gene3D" id="3.40.50.1820">
    <property type="entry name" value="alpha/beta hydrolase"/>
    <property type="match status" value="1"/>
</dbReference>
<dbReference type="InterPro" id="IPR029058">
    <property type="entry name" value="AB_hydrolase_fold"/>
</dbReference>
<dbReference type="SUPFAM" id="SSF53474">
    <property type="entry name" value="alpha/beta-Hydrolases"/>
    <property type="match status" value="1"/>
</dbReference>
<dbReference type="EMBL" id="MU167467">
    <property type="protein sequence ID" value="KAG0140188.1"/>
    <property type="molecule type" value="Genomic_DNA"/>
</dbReference>
<proteinExistence type="predicted"/>
<evidence type="ECO:0008006" key="3">
    <source>
        <dbReference type="Google" id="ProtNLM"/>
    </source>
</evidence>
<organism evidence="1 2">
    <name type="scientific">Cronartium quercuum f. sp. fusiforme G11</name>
    <dbReference type="NCBI Taxonomy" id="708437"/>
    <lineage>
        <taxon>Eukaryota</taxon>
        <taxon>Fungi</taxon>
        <taxon>Dikarya</taxon>
        <taxon>Basidiomycota</taxon>
        <taxon>Pucciniomycotina</taxon>
        <taxon>Pucciniomycetes</taxon>
        <taxon>Pucciniales</taxon>
        <taxon>Coleosporiaceae</taxon>
        <taxon>Cronartium</taxon>
    </lineage>
</organism>
<name>A0A9P6N6R5_9BASI</name>
<accession>A0A9P6N6R5</accession>
<dbReference type="OrthoDB" id="408631at2759"/>
<protein>
    <recommendedName>
        <fullName evidence="3">Carboxylesterase type B domain-containing protein</fullName>
    </recommendedName>
</protein>
<reference evidence="1" key="1">
    <citation type="submission" date="2013-11" db="EMBL/GenBank/DDBJ databases">
        <title>Genome sequence of the fusiform rust pathogen reveals effectors for host alternation and coevolution with pine.</title>
        <authorList>
            <consortium name="DOE Joint Genome Institute"/>
            <person name="Smith K."/>
            <person name="Pendleton A."/>
            <person name="Kubisiak T."/>
            <person name="Anderson C."/>
            <person name="Salamov A."/>
            <person name="Aerts A."/>
            <person name="Riley R."/>
            <person name="Clum A."/>
            <person name="Lindquist E."/>
            <person name="Ence D."/>
            <person name="Campbell M."/>
            <person name="Kronenberg Z."/>
            <person name="Feau N."/>
            <person name="Dhillon B."/>
            <person name="Hamelin R."/>
            <person name="Burleigh J."/>
            <person name="Smith J."/>
            <person name="Yandell M."/>
            <person name="Nelson C."/>
            <person name="Grigoriev I."/>
            <person name="Davis J."/>
        </authorList>
    </citation>
    <scope>NUCLEOTIDE SEQUENCE</scope>
    <source>
        <strain evidence="1">G11</strain>
    </source>
</reference>
<comment type="caution">
    <text evidence="1">The sequence shown here is derived from an EMBL/GenBank/DDBJ whole genome shotgun (WGS) entry which is preliminary data.</text>
</comment>
<sequence length="116" mass="13267">GLRRLFLRSTSDAMPTWSYLDRAEQHLPILGAFHASELPAVAGLVPGHRSHDYQARWISFAYKLDPNFPGLPHWETYKSRKSLVMDKNGSVGMEPDDFRVQEIDYYIANMDNLTLG</sequence>
<gene>
    <name evidence="1" type="ORF">CROQUDRAFT_53660</name>
</gene>
<evidence type="ECO:0000313" key="1">
    <source>
        <dbReference type="EMBL" id="KAG0140188.1"/>
    </source>
</evidence>
<keyword evidence="2" id="KW-1185">Reference proteome</keyword>
<dbReference type="AlphaFoldDB" id="A0A9P6N6R5"/>